<comment type="caution">
    <text evidence="3">The sequence shown here is derived from an EMBL/GenBank/DDBJ whole genome shotgun (WGS) entry which is preliminary data.</text>
</comment>
<sequence length="319" mass="36407">MKFLKPVAFYFIFYLNVQGQQHGNPNLPQNGQIAPTQQNVSPLTSTTPRTRKTRPKPITNTLIHPQLETRSVQTYPPPNTTTTVLPYDRPALRANTEEKPYEMRRECKDFRLSTMPVECCHLPKLITPQKIIDNCNATCFSKKDSKHCCKTNCKMAELGIYKQETFYYVALLKAHEASLIGPLQQIKFKWTSVIQDSFNYCMKDQDTKDTTTPSPTTTTDRLSQLIQNAIEQGQGQTVAPPPKTTTPTTTAFTGSTHASVPTRRNALRYCHVPVYIYKIIACMRARNFINCPNFNNQKDECLKKKDMMISCGNELNYNY</sequence>
<evidence type="ECO:0000313" key="4">
    <source>
        <dbReference type="Proteomes" id="UP001107558"/>
    </source>
</evidence>
<feature type="signal peptide" evidence="2">
    <location>
        <begin position="1"/>
        <end position="19"/>
    </location>
</feature>
<feature type="compositionally biased region" description="Polar residues" evidence="1">
    <location>
        <begin position="25"/>
        <end position="43"/>
    </location>
</feature>
<gene>
    <name evidence="3" type="ORF">PVAND_014529</name>
</gene>
<reference evidence="3" key="1">
    <citation type="submission" date="2021-03" db="EMBL/GenBank/DDBJ databases">
        <title>Chromosome level genome of the anhydrobiotic midge Polypedilum vanderplanki.</title>
        <authorList>
            <person name="Yoshida Y."/>
            <person name="Kikawada T."/>
            <person name="Gusev O."/>
        </authorList>
    </citation>
    <scope>NUCLEOTIDE SEQUENCE</scope>
    <source>
        <strain evidence="3">NIAS01</strain>
        <tissue evidence="3">Whole body or cell culture</tissue>
    </source>
</reference>
<evidence type="ECO:0000313" key="3">
    <source>
        <dbReference type="EMBL" id="KAG5666505.1"/>
    </source>
</evidence>
<evidence type="ECO:0000256" key="2">
    <source>
        <dbReference type="SAM" id="SignalP"/>
    </source>
</evidence>
<proteinExistence type="predicted"/>
<name>A0A9J6B9F8_POLVA</name>
<dbReference type="Gene3D" id="1.10.238.270">
    <property type="match status" value="1"/>
</dbReference>
<keyword evidence="4" id="KW-1185">Reference proteome</keyword>
<dbReference type="OrthoDB" id="10605318at2759"/>
<feature type="chain" id="PRO_5039913071" evidence="2">
    <location>
        <begin position="20"/>
        <end position="319"/>
    </location>
</feature>
<dbReference type="AlphaFoldDB" id="A0A9J6B9F8"/>
<protein>
    <submittedName>
        <fullName evidence="3">Uncharacterized protein</fullName>
    </submittedName>
</protein>
<dbReference type="EMBL" id="JADBJN010000004">
    <property type="protein sequence ID" value="KAG5666505.1"/>
    <property type="molecule type" value="Genomic_DNA"/>
</dbReference>
<organism evidence="3 4">
    <name type="scientific">Polypedilum vanderplanki</name>
    <name type="common">Sleeping chironomid midge</name>
    <dbReference type="NCBI Taxonomy" id="319348"/>
    <lineage>
        <taxon>Eukaryota</taxon>
        <taxon>Metazoa</taxon>
        <taxon>Ecdysozoa</taxon>
        <taxon>Arthropoda</taxon>
        <taxon>Hexapoda</taxon>
        <taxon>Insecta</taxon>
        <taxon>Pterygota</taxon>
        <taxon>Neoptera</taxon>
        <taxon>Endopterygota</taxon>
        <taxon>Diptera</taxon>
        <taxon>Nematocera</taxon>
        <taxon>Chironomoidea</taxon>
        <taxon>Chironomidae</taxon>
        <taxon>Chironominae</taxon>
        <taxon>Polypedilum</taxon>
        <taxon>Polypedilum</taxon>
    </lineage>
</organism>
<evidence type="ECO:0000256" key="1">
    <source>
        <dbReference type="SAM" id="MobiDB-lite"/>
    </source>
</evidence>
<feature type="region of interest" description="Disordered" evidence="1">
    <location>
        <begin position="233"/>
        <end position="257"/>
    </location>
</feature>
<accession>A0A9J6B9F8</accession>
<dbReference type="Proteomes" id="UP001107558">
    <property type="component" value="Chromosome 4"/>
</dbReference>
<feature type="region of interest" description="Disordered" evidence="1">
    <location>
        <begin position="25"/>
        <end position="57"/>
    </location>
</feature>
<feature type="compositionally biased region" description="Low complexity" evidence="1">
    <location>
        <begin position="245"/>
        <end position="257"/>
    </location>
</feature>
<keyword evidence="2" id="KW-0732">Signal</keyword>